<proteinExistence type="predicted"/>
<evidence type="ECO:0000313" key="3">
    <source>
        <dbReference type="EMBL" id="CAI9953293.1"/>
    </source>
</evidence>
<dbReference type="EMBL" id="CATOUU010000838">
    <property type="protein sequence ID" value="CAI9953293.1"/>
    <property type="molecule type" value="Genomic_DNA"/>
</dbReference>
<dbReference type="Proteomes" id="UP001642409">
    <property type="component" value="Unassembled WGS sequence"/>
</dbReference>
<dbReference type="EMBL" id="CAXDID020000086">
    <property type="protein sequence ID" value="CAL6020596.1"/>
    <property type="molecule type" value="Genomic_DNA"/>
</dbReference>
<feature type="signal peptide" evidence="2">
    <location>
        <begin position="1"/>
        <end position="18"/>
    </location>
</feature>
<evidence type="ECO:0000256" key="2">
    <source>
        <dbReference type="SAM" id="SignalP"/>
    </source>
</evidence>
<reference evidence="3" key="1">
    <citation type="submission" date="2023-06" db="EMBL/GenBank/DDBJ databases">
        <authorList>
            <person name="Kurt Z."/>
        </authorList>
    </citation>
    <scope>NUCLEOTIDE SEQUENCE</scope>
</reference>
<gene>
    <name evidence="4" type="ORF">HINF_LOCUS27617</name>
    <name evidence="3" type="ORF">HINF_LOCUS40938</name>
</gene>
<reference evidence="4 5" key="2">
    <citation type="submission" date="2024-07" db="EMBL/GenBank/DDBJ databases">
        <authorList>
            <person name="Akdeniz Z."/>
        </authorList>
    </citation>
    <scope>NUCLEOTIDE SEQUENCE [LARGE SCALE GENOMIC DNA]</scope>
</reference>
<evidence type="ECO:0000313" key="4">
    <source>
        <dbReference type="EMBL" id="CAL6020596.1"/>
    </source>
</evidence>
<name>A0AA86UZ54_9EUKA</name>
<organism evidence="3">
    <name type="scientific">Hexamita inflata</name>
    <dbReference type="NCBI Taxonomy" id="28002"/>
    <lineage>
        <taxon>Eukaryota</taxon>
        <taxon>Metamonada</taxon>
        <taxon>Diplomonadida</taxon>
        <taxon>Hexamitidae</taxon>
        <taxon>Hexamitinae</taxon>
        <taxon>Hexamita</taxon>
    </lineage>
</organism>
<feature type="compositionally biased region" description="Low complexity" evidence="1">
    <location>
        <begin position="68"/>
        <end position="87"/>
    </location>
</feature>
<keyword evidence="2" id="KW-0732">Signal</keyword>
<evidence type="ECO:0000313" key="5">
    <source>
        <dbReference type="Proteomes" id="UP001642409"/>
    </source>
</evidence>
<feature type="region of interest" description="Disordered" evidence="1">
    <location>
        <begin position="63"/>
        <end position="89"/>
    </location>
</feature>
<feature type="chain" id="PRO_5041696364" evidence="2">
    <location>
        <begin position="19"/>
        <end position="134"/>
    </location>
</feature>
<comment type="caution">
    <text evidence="3">The sequence shown here is derived from an EMBL/GenBank/DDBJ whole genome shotgun (WGS) entry which is preliminary data.</text>
</comment>
<keyword evidence="5" id="KW-1185">Reference proteome</keyword>
<dbReference type="AlphaFoldDB" id="A0AA86UZ54"/>
<sequence length="134" mass="15139">MLLQVLLITILTLVIFIAQQVILKKLSVKDAIKNTCQKIESACLSCKGQFKQIPSKYPKISQKLSAAKTTKTPPKTPQTQHPKTNPQNLIPLKIYTQNSSHLLKHNVNPLKLKHTSKTQPRSSEMNCKRSKRTL</sequence>
<evidence type="ECO:0000256" key="1">
    <source>
        <dbReference type="SAM" id="MobiDB-lite"/>
    </source>
</evidence>
<accession>A0AA86UZ54</accession>
<feature type="region of interest" description="Disordered" evidence="1">
    <location>
        <begin position="110"/>
        <end position="134"/>
    </location>
</feature>
<protein>
    <submittedName>
        <fullName evidence="4">Hypothetical_protein</fullName>
    </submittedName>
</protein>